<dbReference type="PANTHER" id="PTHR47495:SF2">
    <property type="entry name" value="ALDEHYDE DEHYDROGENASE"/>
    <property type="match status" value="1"/>
</dbReference>
<dbReference type="RefSeq" id="WP_265270224.1">
    <property type="nucleotide sequence ID" value="NZ_JANFAV010000014.1"/>
</dbReference>
<evidence type="ECO:0000313" key="2">
    <source>
        <dbReference type="EMBL" id="MCW6536630.1"/>
    </source>
</evidence>
<keyword evidence="3" id="KW-1185">Reference proteome</keyword>
<dbReference type="AlphaFoldDB" id="A0AA42CRE2"/>
<dbReference type="PANTHER" id="PTHR47495">
    <property type="entry name" value="ALDEHYDE DEHYDROGENASE"/>
    <property type="match status" value="1"/>
</dbReference>
<sequence>MVTRRNLLVTGGAGLGLLVAWAVWPRSFAPNLVAAPGETIYNAWLKIATDGQVTVAVPQAEHGQGVWTALPQILADELGADWRTIGVEPAPLNPLYANPLAADILFAGSYDRIPEALRREHAVRGALMLTGGSTSIRQFEPALRAAGAAARVLLCKAAAKRWSADWETCETNAGFVTSGKNKLRFADLAAEAVAFDLPAELPMRIGDEGRLTGRAVPRLDVPAKVDGSATFAADVRLPDMVFASIMQGPVGDSRLVRIDKAAAQRVPGTIAVIENERWVATLASNWWAANRALTALAPRFATRGAPVDDRHIAATLDAALARPGQRFAKTGDIAAVMDGPGRVTADYHVAPVFHAAIEPPCATAWYHGDRLELWLGTQAPGLAREAAARAIGIAPGAVVLHPTLIGGSFGAALECDVAAQAAIVAAKTKRPVQLVWSRREALARDCVRAPARARMTARLGGNGAILGWRAQIAAPATGRELATRLMPGDAVVAAARALPEAADGYAVAGAVPSYRTGGCLVEHHPAEIGLPSGHLRGGAHGYTCFFTECFIDELAHRAGAEPMSWRIGMLRDARLARCLSTAASLGGWDGGGDGSGQGIACHAMAGSYIAVMAEASIDASGSPRVERLVAAVDCGRQVNPDLIRQQIEGGLIFGLAAATASAVEIDRNLVTARRLGDLGLPRLADMPDITVELLPSNADPGGVSDLGMVAVAPAVVNALATVAGKRLRTLPFGAIA</sequence>
<proteinExistence type="predicted"/>
<dbReference type="InterPro" id="IPR012368">
    <property type="entry name" value="OxRdtase_Mopterin-bd_su_IorB"/>
</dbReference>
<dbReference type="PIRSF" id="PIRSF036389">
    <property type="entry name" value="IOR_B"/>
    <property type="match status" value="1"/>
</dbReference>
<dbReference type="Gene3D" id="3.90.1170.50">
    <property type="entry name" value="Aldehyde oxidase/xanthine dehydrogenase, a/b hammerhead"/>
    <property type="match status" value="1"/>
</dbReference>
<accession>A0AA42CRE2</accession>
<dbReference type="InterPro" id="IPR006311">
    <property type="entry name" value="TAT_signal"/>
</dbReference>
<dbReference type="SUPFAM" id="SSF56003">
    <property type="entry name" value="Molybdenum cofactor-binding domain"/>
    <property type="match status" value="2"/>
</dbReference>
<dbReference type="Pfam" id="PF20256">
    <property type="entry name" value="MoCoBD_2"/>
    <property type="match status" value="2"/>
</dbReference>
<name>A0AA42CRE2_9SPHN</name>
<reference evidence="2" key="1">
    <citation type="submission" date="2022-06" db="EMBL/GenBank/DDBJ databases">
        <title>Sphingomonas sp. nov. isolated from rhizosphere soil of tomato.</title>
        <authorList>
            <person name="Dong H."/>
            <person name="Gao R."/>
        </authorList>
    </citation>
    <scope>NUCLEOTIDE SEQUENCE</scope>
    <source>
        <strain evidence="2">MMSM24</strain>
    </source>
</reference>
<dbReference type="InterPro" id="IPR037165">
    <property type="entry name" value="AldOxase/xan_DH_Mopterin-bd_sf"/>
</dbReference>
<dbReference type="Pfam" id="PF02738">
    <property type="entry name" value="MoCoBD_1"/>
    <property type="match status" value="1"/>
</dbReference>
<dbReference type="Proteomes" id="UP001165565">
    <property type="component" value="Unassembled WGS sequence"/>
</dbReference>
<evidence type="ECO:0000313" key="3">
    <source>
        <dbReference type="Proteomes" id="UP001165565"/>
    </source>
</evidence>
<comment type="caution">
    <text evidence="2">The sequence shown here is derived from an EMBL/GenBank/DDBJ whole genome shotgun (WGS) entry which is preliminary data.</text>
</comment>
<dbReference type="GO" id="GO:0016491">
    <property type="term" value="F:oxidoreductase activity"/>
    <property type="evidence" value="ECO:0007669"/>
    <property type="project" value="InterPro"/>
</dbReference>
<dbReference type="InterPro" id="IPR008274">
    <property type="entry name" value="AldOxase/xan_DH_MoCoBD1"/>
</dbReference>
<dbReference type="EMBL" id="JANFAV010000014">
    <property type="protein sequence ID" value="MCW6536630.1"/>
    <property type="molecule type" value="Genomic_DNA"/>
</dbReference>
<feature type="domain" description="Aldehyde oxidase/xanthine dehydrogenase a/b hammerhead" evidence="1">
    <location>
        <begin position="226"/>
        <end position="304"/>
    </location>
</feature>
<gene>
    <name evidence="2" type="ORF">NEE01_17775</name>
</gene>
<dbReference type="Gene3D" id="3.30.365.10">
    <property type="entry name" value="Aldehyde oxidase/xanthine dehydrogenase, molybdopterin binding domain"/>
    <property type="match status" value="3"/>
</dbReference>
<evidence type="ECO:0000259" key="1">
    <source>
        <dbReference type="SMART" id="SM01008"/>
    </source>
</evidence>
<dbReference type="InterPro" id="IPR000674">
    <property type="entry name" value="Ald_Oxase/Xan_DH_a/b"/>
</dbReference>
<dbReference type="SMART" id="SM01008">
    <property type="entry name" value="Ald_Xan_dh_C"/>
    <property type="match status" value="1"/>
</dbReference>
<organism evidence="2 3">
    <name type="scientific">Sphingomonas lycopersici</name>
    <dbReference type="NCBI Taxonomy" id="2951807"/>
    <lineage>
        <taxon>Bacteria</taxon>
        <taxon>Pseudomonadati</taxon>
        <taxon>Pseudomonadota</taxon>
        <taxon>Alphaproteobacteria</taxon>
        <taxon>Sphingomonadales</taxon>
        <taxon>Sphingomonadaceae</taxon>
        <taxon>Sphingomonas</taxon>
    </lineage>
</organism>
<dbReference type="InterPro" id="IPR052516">
    <property type="entry name" value="N-heterocyclic_Hydroxylase"/>
</dbReference>
<dbReference type="PROSITE" id="PS51318">
    <property type="entry name" value="TAT"/>
    <property type="match status" value="1"/>
</dbReference>
<protein>
    <submittedName>
        <fullName evidence="2">Molybdopterin-dependent oxidoreductase</fullName>
    </submittedName>
</protein>
<dbReference type="InterPro" id="IPR046867">
    <property type="entry name" value="AldOxase/xan_DH_MoCoBD2"/>
</dbReference>